<comment type="caution">
    <text evidence="1">The sequence shown here is derived from an EMBL/GenBank/DDBJ whole genome shotgun (WGS) entry which is preliminary data.</text>
</comment>
<protein>
    <submittedName>
        <fullName evidence="1">Uncharacterized protein</fullName>
    </submittedName>
</protein>
<sequence>MKNHQRRPPEVELKLNVDVSWTIYTVGIGGVLRLWKAERFGYRSFILESDCKSVADQLNSRIGSSSVLGLYYSRIWALMQKLHVSIYHIKRSINVLVHKLASSAVTKYPSNIWMKVVPDIIATAVYADI</sequence>
<gene>
    <name evidence="1" type="ORF">M9H77_02690</name>
</gene>
<organism evidence="1 2">
    <name type="scientific">Catharanthus roseus</name>
    <name type="common">Madagascar periwinkle</name>
    <name type="synonym">Vinca rosea</name>
    <dbReference type="NCBI Taxonomy" id="4058"/>
    <lineage>
        <taxon>Eukaryota</taxon>
        <taxon>Viridiplantae</taxon>
        <taxon>Streptophyta</taxon>
        <taxon>Embryophyta</taxon>
        <taxon>Tracheophyta</taxon>
        <taxon>Spermatophyta</taxon>
        <taxon>Magnoliopsida</taxon>
        <taxon>eudicotyledons</taxon>
        <taxon>Gunneridae</taxon>
        <taxon>Pentapetalae</taxon>
        <taxon>asterids</taxon>
        <taxon>lamiids</taxon>
        <taxon>Gentianales</taxon>
        <taxon>Apocynaceae</taxon>
        <taxon>Rauvolfioideae</taxon>
        <taxon>Vinceae</taxon>
        <taxon>Catharanthinae</taxon>
        <taxon>Catharanthus</taxon>
    </lineage>
</organism>
<dbReference type="Proteomes" id="UP001060085">
    <property type="component" value="Linkage Group LG01"/>
</dbReference>
<evidence type="ECO:0000313" key="2">
    <source>
        <dbReference type="Proteomes" id="UP001060085"/>
    </source>
</evidence>
<accession>A0ACC0C9D9</accession>
<reference evidence="2" key="1">
    <citation type="journal article" date="2023" name="Nat. Plants">
        <title>Single-cell RNA sequencing provides a high-resolution roadmap for understanding the multicellular compartmentation of specialized metabolism.</title>
        <authorList>
            <person name="Sun S."/>
            <person name="Shen X."/>
            <person name="Li Y."/>
            <person name="Li Y."/>
            <person name="Wang S."/>
            <person name="Li R."/>
            <person name="Zhang H."/>
            <person name="Shen G."/>
            <person name="Guo B."/>
            <person name="Wei J."/>
            <person name="Xu J."/>
            <person name="St-Pierre B."/>
            <person name="Chen S."/>
            <person name="Sun C."/>
        </authorList>
    </citation>
    <scope>NUCLEOTIDE SEQUENCE [LARGE SCALE GENOMIC DNA]</scope>
</reference>
<keyword evidence="2" id="KW-1185">Reference proteome</keyword>
<name>A0ACC0C9D9_CATRO</name>
<proteinExistence type="predicted"/>
<evidence type="ECO:0000313" key="1">
    <source>
        <dbReference type="EMBL" id="KAI5681462.1"/>
    </source>
</evidence>
<dbReference type="EMBL" id="CM044701">
    <property type="protein sequence ID" value="KAI5681462.1"/>
    <property type="molecule type" value="Genomic_DNA"/>
</dbReference>